<dbReference type="RefSeq" id="WP_012007474.1">
    <property type="nucleotide sequence ID" value="NC_009840.1"/>
</dbReference>
<organism evidence="1 2">
    <name type="scientific">Prochlorococcus marinus (strain MIT 9215)</name>
    <dbReference type="NCBI Taxonomy" id="93060"/>
    <lineage>
        <taxon>Bacteria</taxon>
        <taxon>Bacillati</taxon>
        <taxon>Cyanobacteriota</taxon>
        <taxon>Cyanophyceae</taxon>
        <taxon>Synechococcales</taxon>
        <taxon>Prochlorococcaceae</taxon>
        <taxon>Prochlorococcus</taxon>
    </lineage>
</organism>
<evidence type="ECO:0000313" key="1">
    <source>
        <dbReference type="EMBL" id="ABV50357.1"/>
    </source>
</evidence>
<dbReference type="AlphaFoldDB" id="A8G426"/>
<gene>
    <name evidence="1" type="ordered locus">P9215_07421</name>
</gene>
<dbReference type="STRING" id="93060.P9215_07421"/>
<dbReference type="Proteomes" id="UP000002014">
    <property type="component" value="Chromosome"/>
</dbReference>
<proteinExistence type="predicted"/>
<evidence type="ECO:0000313" key="2">
    <source>
        <dbReference type="Proteomes" id="UP000002014"/>
    </source>
</evidence>
<dbReference type="EMBL" id="CP000825">
    <property type="protein sequence ID" value="ABV50357.1"/>
    <property type="molecule type" value="Genomic_DNA"/>
</dbReference>
<accession>A8G426</accession>
<sequence length="97" mass="10881">MFGTVINKARQKEASLIVNSLLKEVKANYSLPSFLPTKIKPLNKFATLHKCISQEVELTGSEVCNPNTITAIDGSENYFCSPSGNYKVELKKLYYFN</sequence>
<name>A8G426_PROM2</name>
<dbReference type="HOGENOM" id="CLU_2344367_0_0_3"/>
<protein>
    <submittedName>
        <fullName evidence="1">Uncharacterized protein</fullName>
    </submittedName>
</protein>
<reference evidence="1 2" key="1">
    <citation type="journal article" date="2007" name="PLoS Genet.">
        <title>Patterns and implications of gene gain and loss in the evolution of Prochlorococcus.</title>
        <authorList>
            <person name="Kettler G.C."/>
            <person name="Martiny A.C."/>
            <person name="Huang K."/>
            <person name="Zucker J."/>
            <person name="Coleman M.L."/>
            <person name="Rodrigue S."/>
            <person name="Chen F."/>
            <person name="Lapidus A."/>
            <person name="Ferriera S."/>
            <person name="Johnson J."/>
            <person name="Steglich C."/>
            <person name="Church G.M."/>
            <person name="Richardson P."/>
            <person name="Chisholm S.W."/>
        </authorList>
    </citation>
    <scope>NUCLEOTIDE SEQUENCE [LARGE SCALE GENOMIC DNA]</scope>
    <source>
        <strain evidence="1 2">MIT 9215</strain>
    </source>
</reference>
<dbReference type="KEGG" id="pmh:P9215_07421"/>